<keyword evidence="3" id="KW-1185">Reference proteome</keyword>
<dbReference type="InterPro" id="IPR037045">
    <property type="entry name" value="S8pro/Inhibitor_I9_sf"/>
</dbReference>
<proteinExistence type="predicted"/>
<dbReference type="SMR" id="A0A1S3CFT4"/>
<name>A0A1S3CFT4_CUCME</name>
<gene>
    <name evidence="4" type="primary">LOC103500439</name>
    <name evidence="2" type="synonym">103500439</name>
</gene>
<dbReference type="AlphaFoldDB" id="A0A1S3CFT4"/>
<dbReference type="EnsemblPlants" id="MELO3C024123.2.1">
    <property type="protein sequence ID" value="MELO3C024123.2.1"/>
    <property type="gene ID" value="MELO3C024123.2"/>
</dbReference>
<reference evidence="3" key="3">
    <citation type="submission" date="2025-05" db="UniProtKB">
        <authorList>
            <consortium name="RefSeq"/>
        </authorList>
    </citation>
    <scope>NUCLEOTIDE SEQUENCE [LARGE SCALE GENOMIC DNA]</scope>
</reference>
<dbReference type="Gramene" id="MELO3C024123.2.1">
    <property type="protein sequence ID" value="MELO3C024123.2.1"/>
    <property type="gene ID" value="MELO3C024123.2"/>
</dbReference>
<evidence type="ECO:0000313" key="4">
    <source>
        <dbReference type="RefSeq" id="XP_008461963.1"/>
    </source>
</evidence>
<dbReference type="RefSeq" id="XP_008461963.1">
    <property type="nucleotide sequence ID" value="XM_008463741.1"/>
</dbReference>
<dbReference type="Gene3D" id="3.30.70.80">
    <property type="entry name" value="Peptidase S8 propeptide/proteinase inhibitor I9"/>
    <property type="match status" value="1"/>
</dbReference>
<dbReference type="InterPro" id="IPR010259">
    <property type="entry name" value="S8pro/Inhibitor_I9"/>
</dbReference>
<evidence type="ECO:0000313" key="2">
    <source>
        <dbReference type="EnsemblPlants" id="MELO3C024123.2.1"/>
    </source>
</evidence>
<evidence type="ECO:0000259" key="1">
    <source>
        <dbReference type="Pfam" id="PF05922"/>
    </source>
</evidence>
<protein>
    <submittedName>
        <fullName evidence="4">Subtilisin-like protease SBT3.4</fullName>
    </submittedName>
</protein>
<dbReference type="PANTHER" id="PTHR48222">
    <property type="entry name" value="PROTEINASE INHIBITOR, PROPEPTIDE"/>
    <property type="match status" value="1"/>
</dbReference>
<accession>A0A1S3CFT4</accession>
<dbReference type="PANTHER" id="PTHR48222:SF4">
    <property type="entry name" value="PROTEINASE INHIBITOR, PROPEPTIDE"/>
    <property type="match status" value="1"/>
</dbReference>
<dbReference type="GeneID" id="103500439"/>
<dbReference type="eggNOG" id="ENOG502S44X">
    <property type="taxonomic scope" value="Eukaryota"/>
</dbReference>
<feature type="domain" description="Inhibitor I9" evidence="1">
    <location>
        <begin position="56"/>
        <end position="122"/>
    </location>
</feature>
<dbReference type="Proteomes" id="UP001652600">
    <property type="component" value="Chromosome 1"/>
</dbReference>
<dbReference type="KEGG" id="cmo:103500439"/>
<dbReference type="OrthoDB" id="687377at2759"/>
<reference evidence="4" key="2">
    <citation type="submission" date="2025-04" db="UniProtKB">
        <authorList>
            <consortium name="RefSeq"/>
        </authorList>
    </citation>
    <scope>IDENTIFICATION</scope>
</reference>
<evidence type="ECO:0000313" key="3">
    <source>
        <dbReference type="Proteomes" id="UP001652600"/>
    </source>
</evidence>
<sequence length="132" mass="14432">MTNTKMNFSSSPLYLVLLFTVSLNSLLAWGMISEKSMSKFAVPSSLHIVYTAKRPSNEKPEAFYIQILASVLGSNEAARKALVYSFKNSMNGFAANLTPNQVKKISAQPGVLHVARSVTYNLQTGGKENNNV</sequence>
<dbReference type="Pfam" id="PF05922">
    <property type="entry name" value="Inhibitor_I9"/>
    <property type="match status" value="1"/>
</dbReference>
<reference evidence="2" key="1">
    <citation type="submission" date="2023-03" db="UniProtKB">
        <authorList>
            <consortium name="EnsemblPlants"/>
        </authorList>
    </citation>
    <scope>IDENTIFICATION</scope>
</reference>
<dbReference type="InParanoid" id="A0A1S3CFT4"/>
<organism evidence="3 4">
    <name type="scientific">Cucumis melo</name>
    <name type="common">Muskmelon</name>
    <dbReference type="NCBI Taxonomy" id="3656"/>
    <lineage>
        <taxon>Eukaryota</taxon>
        <taxon>Viridiplantae</taxon>
        <taxon>Streptophyta</taxon>
        <taxon>Embryophyta</taxon>
        <taxon>Tracheophyta</taxon>
        <taxon>Spermatophyta</taxon>
        <taxon>Magnoliopsida</taxon>
        <taxon>eudicotyledons</taxon>
        <taxon>Gunneridae</taxon>
        <taxon>Pentapetalae</taxon>
        <taxon>rosids</taxon>
        <taxon>fabids</taxon>
        <taxon>Cucurbitales</taxon>
        <taxon>Cucurbitaceae</taxon>
        <taxon>Benincaseae</taxon>
        <taxon>Cucumis</taxon>
    </lineage>
</organism>